<name>A0A7R8W2I8_9CRUS</name>
<proteinExistence type="predicted"/>
<dbReference type="EMBL" id="OB660068">
    <property type="protein sequence ID" value="CAD7222522.1"/>
    <property type="molecule type" value="Genomic_DNA"/>
</dbReference>
<reference evidence="1" key="1">
    <citation type="submission" date="2020-11" db="EMBL/GenBank/DDBJ databases">
        <authorList>
            <person name="Tran Van P."/>
        </authorList>
    </citation>
    <scope>NUCLEOTIDE SEQUENCE</scope>
</reference>
<protein>
    <submittedName>
        <fullName evidence="1">Uncharacterized protein</fullName>
    </submittedName>
</protein>
<dbReference type="AlphaFoldDB" id="A0A7R8W2I8"/>
<sequence>MEPLRRRVLFWVCVSTVAVVLLGTSGLRVVDARPFGYELEDRKKINLDNQPFSFSFNVRPIADMILQRWIQLRRMGF</sequence>
<accession>A0A7R8W2I8</accession>
<organism evidence="1">
    <name type="scientific">Cyprideis torosa</name>
    <dbReference type="NCBI Taxonomy" id="163714"/>
    <lineage>
        <taxon>Eukaryota</taxon>
        <taxon>Metazoa</taxon>
        <taxon>Ecdysozoa</taxon>
        <taxon>Arthropoda</taxon>
        <taxon>Crustacea</taxon>
        <taxon>Oligostraca</taxon>
        <taxon>Ostracoda</taxon>
        <taxon>Podocopa</taxon>
        <taxon>Podocopida</taxon>
        <taxon>Cytherocopina</taxon>
        <taxon>Cytheroidea</taxon>
        <taxon>Cytherideidae</taxon>
        <taxon>Cyprideis</taxon>
    </lineage>
</organism>
<evidence type="ECO:0000313" key="1">
    <source>
        <dbReference type="EMBL" id="CAD7222522.1"/>
    </source>
</evidence>
<gene>
    <name evidence="1" type="ORF">CTOB1V02_LOCUS524</name>
</gene>